<dbReference type="AlphaFoldDB" id="A0A5K3ES00"/>
<dbReference type="WBParaSite" id="MCU_002632-RA">
    <property type="protein sequence ID" value="MCU_002632-RA"/>
    <property type="gene ID" value="MCU_002632"/>
</dbReference>
<accession>A0A5K3ES00</accession>
<protein>
    <submittedName>
        <fullName evidence="1">Uncharacterized protein</fullName>
    </submittedName>
</protein>
<name>A0A5K3ES00_MESCO</name>
<reference evidence="1" key="1">
    <citation type="submission" date="2019-11" db="UniProtKB">
        <authorList>
            <consortium name="WormBaseParasite"/>
        </authorList>
    </citation>
    <scope>IDENTIFICATION</scope>
</reference>
<evidence type="ECO:0000313" key="1">
    <source>
        <dbReference type="WBParaSite" id="MCU_002632-RA"/>
    </source>
</evidence>
<sequence>MCLPTPIPAFGNQECLSATVFLHVSRKSYCEHVTVW</sequence>
<proteinExistence type="predicted"/>
<organism evidence="1">
    <name type="scientific">Mesocestoides corti</name>
    <name type="common">Flatworm</name>
    <dbReference type="NCBI Taxonomy" id="53468"/>
    <lineage>
        <taxon>Eukaryota</taxon>
        <taxon>Metazoa</taxon>
        <taxon>Spiralia</taxon>
        <taxon>Lophotrochozoa</taxon>
        <taxon>Platyhelminthes</taxon>
        <taxon>Cestoda</taxon>
        <taxon>Eucestoda</taxon>
        <taxon>Cyclophyllidea</taxon>
        <taxon>Mesocestoididae</taxon>
        <taxon>Mesocestoides</taxon>
    </lineage>
</organism>